<keyword evidence="1 7" id="KW-0812">Transmembrane</keyword>
<evidence type="ECO:0000256" key="7">
    <source>
        <dbReference type="SAM" id="Phobius"/>
    </source>
</evidence>
<feature type="transmembrane region" description="Helical" evidence="7">
    <location>
        <begin position="225"/>
        <end position="248"/>
    </location>
</feature>
<dbReference type="Pfam" id="PF00015">
    <property type="entry name" value="MCPsignal"/>
    <property type="match status" value="1"/>
</dbReference>
<evidence type="ECO:0000259" key="8">
    <source>
        <dbReference type="PROSITE" id="PS50111"/>
    </source>
</evidence>
<dbReference type="PANTHER" id="PTHR32089:SF112">
    <property type="entry name" value="LYSOZYME-LIKE PROTEIN-RELATED"/>
    <property type="match status" value="1"/>
</dbReference>
<dbReference type="InterPro" id="IPR004090">
    <property type="entry name" value="Chemotax_Me-accpt_rcpt"/>
</dbReference>
<dbReference type="InterPro" id="IPR024478">
    <property type="entry name" value="HlyB_4HB_MCP"/>
</dbReference>
<dbReference type="PROSITE" id="PS50111">
    <property type="entry name" value="CHEMOTAXIS_TRANSDUC_2"/>
    <property type="match status" value="1"/>
</dbReference>
<dbReference type="InterPro" id="IPR004089">
    <property type="entry name" value="MCPsignal_dom"/>
</dbReference>
<organism evidence="10 11">
    <name type="scientific">Actinoplanes lutulentus</name>
    <dbReference type="NCBI Taxonomy" id="1287878"/>
    <lineage>
        <taxon>Bacteria</taxon>
        <taxon>Bacillati</taxon>
        <taxon>Actinomycetota</taxon>
        <taxon>Actinomycetes</taxon>
        <taxon>Micromonosporales</taxon>
        <taxon>Micromonosporaceae</taxon>
        <taxon>Actinoplanes</taxon>
    </lineage>
</organism>
<dbReference type="SMART" id="SM00304">
    <property type="entry name" value="HAMP"/>
    <property type="match status" value="2"/>
</dbReference>
<dbReference type="GO" id="GO:0006935">
    <property type="term" value="P:chemotaxis"/>
    <property type="evidence" value="ECO:0007669"/>
    <property type="project" value="InterPro"/>
</dbReference>
<evidence type="ECO:0000256" key="2">
    <source>
        <dbReference type="ARBA" id="ARBA00022989"/>
    </source>
</evidence>
<dbReference type="GO" id="GO:0004888">
    <property type="term" value="F:transmembrane signaling receptor activity"/>
    <property type="evidence" value="ECO:0007669"/>
    <property type="project" value="InterPro"/>
</dbReference>
<keyword evidence="2 7" id="KW-1133">Transmembrane helix</keyword>
<dbReference type="SUPFAM" id="SSF58104">
    <property type="entry name" value="Methyl-accepting chemotaxis protein (MCP) signaling domain"/>
    <property type="match status" value="1"/>
</dbReference>
<feature type="domain" description="Methyl-accepting transducer" evidence="8">
    <location>
        <begin position="309"/>
        <end position="531"/>
    </location>
</feature>
<evidence type="ECO:0000256" key="6">
    <source>
        <dbReference type="SAM" id="MobiDB-lite"/>
    </source>
</evidence>
<dbReference type="Proteomes" id="UP000249341">
    <property type="component" value="Unassembled WGS sequence"/>
</dbReference>
<dbReference type="SMART" id="SM00283">
    <property type="entry name" value="MA"/>
    <property type="match status" value="1"/>
</dbReference>
<comment type="similarity">
    <text evidence="4">Belongs to the methyl-accepting chemotaxis (MCP) protein family.</text>
</comment>
<gene>
    <name evidence="10" type="ORF">B0I29_102385</name>
</gene>
<sequence length="562" mass="58799">MEKLSPQGLSEVRPVPNQGVGRSGCQERDRNMSRSPWQRLADLPMAVKVLTSVVAVAIACAAVIGIAVGGLRTVETKSKVVYEHGVTPIQLLASLHQDVLRTRMFTLNYFMSGAAYREKITAQVADLDAEVAATWDDYTPLAADAELNTELRANYEKFIQLRDDVMLPAASTSNLPGFWTGWNEGTTVFTDVDEQFATLETEHAEQAAAAIQEVSDAKGSVTTQVLVIGVLGLLIGLGVALLAVRALVGPVRRVTEVLKAVAAGDLTRDADVHSRDEVGQMAVALRQATTSMRDAVTVINGSAATVLDSSRNLNAVNDNLAGGAATASDRAAAAQQAAEDVARHVNTLSAAAEEMGVSIREIATNASDAAGVASEAVTVAQETSGIVAKLGESSNEIGNIVKVINQIAEQTNLLALNATIEAARAGELGKGFAVVAGEVKELAQETAKATETISQRVQEIQGDTSSAVAAIERISEVIVRISDYQTTIASAVEEQTATAGEISRSVTEAAGGAEEIARNISEVADAAQATTSGLRGSRAAAHELAGMADELTGAVRRFEISR</sequence>
<feature type="transmembrane region" description="Helical" evidence="7">
    <location>
        <begin position="49"/>
        <end position="71"/>
    </location>
</feature>
<dbReference type="PANTHER" id="PTHR32089">
    <property type="entry name" value="METHYL-ACCEPTING CHEMOTAXIS PROTEIN MCPB"/>
    <property type="match status" value="1"/>
</dbReference>
<feature type="region of interest" description="Disordered" evidence="6">
    <location>
        <begin position="1"/>
        <end position="33"/>
    </location>
</feature>
<evidence type="ECO:0000256" key="1">
    <source>
        <dbReference type="ARBA" id="ARBA00022692"/>
    </source>
</evidence>
<keyword evidence="11" id="KW-1185">Reference proteome</keyword>
<dbReference type="PROSITE" id="PS50885">
    <property type="entry name" value="HAMP"/>
    <property type="match status" value="1"/>
</dbReference>
<evidence type="ECO:0000259" key="9">
    <source>
        <dbReference type="PROSITE" id="PS50885"/>
    </source>
</evidence>
<dbReference type="Pfam" id="PF12729">
    <property type="entry name" value="4HB_MCP_1"/>
    <property type="match status" value="1"/>
</dbReference>
<keyword evidence="7" id="KW-0472">Membrane</keyword>
<comment type="caution">
    <text evidence="10">The sequence shown here is derived from an EMBL/GenBank/DDBJ whole genome shotgun (WGS) entry which is preliminary data.</text>
</comment>
<dbReference type="Gene3D" id="1.10.287.950">
    <property type="entry name" value="Methyl-accepting chemotaxis protein"/>
    <property type="match status" value="1"/>
</dbReference>
<evidence type="ECO:0000313" key="10">
    <source>
        <dbReference type="EMBL" id="RAK42560.1"/>
    </source>
</evidence>
<evidence type="ECO:0000256" key="3">
    <source>
        <dbReference type="ARBA" id="ARBA00023224"/>
    </source>
</evidence>
<dbReference type="GO" id="GO:0007165">
    <property type="term" value="P:signal transduction"/>
    <property type="evidence" value="ECO:0007669"/>
    <property type="project" value="UniProtKB-KW"/>
</dbReference>
<evidence type="ECO:0000256" key="5">
    <source>
        <dbReference type="PROSITE-ProRule" id="PRU00284"/>
    </source>
</evidence>
<evidence type="ECO:0000256" key="4">
    <source>
        <dbReference type="ARBA" id="ARBA00029447"/>
    </source>
</evidence>
<dbReference type="CDD" id="cd06225">
    <property type="entry name" value="HAMP"/>
    <property type="match status" value="1"/>
</dbReference>
<name>A0A327ZJH0_9ACTN</name>
<reference evidence="10 11" key="1">
    <citation type="submission" date="2018-06" db="EMBL/GenBank/DDBJ databases">
        <title>Genomic Encyclopedia of Type Strains, Phase III (KMG-III): the genomes of soil and plant-associated and newly described type strains.</title>
        <authorList>
            <person name="Whitman W."/>
        </authorList>
    </citation>
    <scope>NUCLEOTIDE SEQUENCE [LARGE SCALE GENOMIC DNA]</scope>
    <source>
        <strain evidence="10 11">CGMCC 4.7090</strain>
    </source>
</reference>
<feature type="domain" description="HAMP" evidence="9">
    <location>
        <begin position="245"/>
        <end position="297"/>
    </location>
</feature>
<protein>
    <submittedName>
        <fullName evidence="10">Methyl-accepting chemotaxis protein</fullName>
    </submittedName>
</protein>
<dbReference type="InterPro" id="IPR003660">
    <property type="entry name" value="HAMP_dom"/>
</dbReference>
<keyword evidence="3 5" id="KW-0807">Transducer</keyword>
<accession>A0A327ZJH0</accession>
<evidence type="ECO:0000313" key="11">
    <source>
        <dbReference type="Proteomes" id="UP000249341"/>
    </source>
</evidence>
<dbReference type="AlphaFoldDB" id="A0A327ZJH0"/>
<dbReference type="EMBL" id="QLMJ01000002">
    <property type="protein sequence ID" value="RAK42560.1"/>
    <property type="molecule type" value="Genomic_DNA"/>
</dbReference>
<proteinExistence type="inferred from homology"/>
<dbReference type="GO" id="GO:0016020">
    <property type="term" value="C:membrane"/>
    <property type="evidence" value="ECO:0007669"/>
    <property type="project" value="InterPro"/>
</dbReference>
<dbReference type="Pfam" id="PF00672">
    <property type="entry name" value="HAMP"/>
    <property type="match status" value="1"/>
</dbReference>
<dbReference type="PRINTS" id="PR00260">
    <property type="entry name" value="CHEMTRNSDUCR"/>
</dbReference>